<dbReference type="SUPFAM" id="SSF111342">
    <property type="entry name" value="CbiD-like"/>
    <property type="match status" value="1"/>
</dbReference>
<evidence type="ECO:0000256" key="3">
    <source>
        <dbReference type="ARBA" id="ARBA00022679"/>
    </source>
</evidence>
<dbReference type="Pfam" id="PF01888">
    <property type="entry name" value="CbiD"/>
    <property type="match status" value="1"/>
</dbReference>
<dbReference type="Gene3D" id="3.30.2110.10">
    <property type="entry name" value="CbiD-like"/>
    <property type="match status" value="1"/>
</dbReference>
<evidence type="ECO:0000256" key="5">
    <source>
        <dbReference type="HAMAP-Rule" id="MF_00787"/>
    </source>
</evidence>
<dbReference type="InterPro" id="IPR036074">
    <property type="entry name" value="CbiD_sf"/>
</dbReference>
<dbReference type="NCBIfam" id="TIGR00312">
    <property type="entry name" value="cbiD"/>
    <property type="match status" value="1"/>
</dbReference>
<gene>
    <name evidence="5" type="primary">cbiD</name>
    <name evidence="6" type="ORF">SAMEA3545359_02686</name>
</gene>
<dbReference type="GO" id="GO:0043780">
    <property type="term" value="F:cobalt-precorrin-5B C1-methyltransferase activity"/>
    <property type="evidence" value="ECO:0007669"/>
    <property type="project" value="RHEA"/>
</dbReference>
<dbReference type="EC" id="2.1.1.195" evidence="5"/>
<sequence>MEEMRYVNGRLIRCGYTSGASAAAAAAAAATLLLSGDIISVAAVTSPDGKQLHIPVEEVFCDSTCAVGTVCKESSSGIGAFGEMRICAQVQRCQKGFTVLAGPGIGRITRPGLDQPVGAAAINSGPRAMIADALQQVAKRYGYTGGLCAQISVPGGEDLAHRTLNSDVGIVGGVSILGTSGIEEPMSETAFAQAIRSELSVLHSEGFHSALLVPGKQGAMCAQNEWGLDGSKAVKCGDLLGSAISAAIEKGFVRLLLVGHWGKLVKLALGITNTRPDRGDGRIEALICAALRAGADLELLQCLDRCSNWGAAWQLLDQRAILPQVQQQLLQQIQYYLQRLVPAEVQIAAVCFPDGAKHGPPDGQTAAAAEILANWN</sequence>
<evidence type="ECO:0000256" key="4">
    <source>
        <dbReference type="ARBA" id="ARBA00022691"/>
    </source>
</evidence>
<protein>
    <recommendedName>
        <fullName evidence="5">Cobalt-precorrin-5B C(1)-methyltransferase</fullName>
        <ecNumber evidence="5">2.1.1.195</ecNumber>
    </recommendedName>
    <alternativeName>
        <fullName evidence="5">Cobalt-precorrin-6A synthase</fullName>
    </alternativeName>
</protein>
<dbReference type="GO" id="GO:0019251">
    <property type="term" value="P:anaerobic cobalamin biosynthetic process"/>
    <property type="evidence" value="ECO:0007669"/>
    <property type="project" value="UniProtKB-UniRule"/>
</dbReference>
<dbReference type="InterPro" id="IPR002748">
    <property type="entry name" value="CbiD"/>
</dbReference>
<reference evidence="6" key="1">
    <citation type="submission" date="2015-09" db="EMBL/GenBank/DDBJ databases">
        <authorList>
            <consortium name="Pathogen Informatics"/>
        </authorList>
    </citation>
    <scope>NUCLEOTIDE SEQUENCE</scope>
    <source>
        <strain evidence="6">2789STDY5834896</strain>
    </source>
</reference>
<accession>A0A1C6K6K7</accession>
<dbReference type="EMBL" id="FMHG01000003">
    <property type="protein sequence ID" value="SCJ89883.1"/>
    <property type="molecule type" value="Genomic_DNA"/>
</dbReference>
<dbReference type="GO" id="GO:0032259">
    <property type="term" value="P:methylation"/>
    <property type="evidence" value="ECO:0007669"/>
    <property type="project" value="UniProtKB-KW"/>
</dbReference>
<keyword evidence="4 5" id="KW-0949">S-adenosyl-L-methionine</keyword>
<proteinExistence type="inferred from homology"/>
<evidence type="ECO:0000256" key="2">
    <source>
        <dbReference type="ARBA" id="ARBA00022603"/>
    </source>
</evidence>
<dbReference type="PANTHER" id="PTHR35863">
    <property type="entry name" value="COBALT-PRECORRIN-5B C(1)-METHYLTRANSFERASE"/>
    <property type="match status" value="1"/>
</dbReference>
<keyword evidence="1 5" id="KW-0169">Cobalamin biosynthesis</keyword>
<dbReference type="PIRSF" id="PIRSF026782">
    <property type="entry name" value="CbiD"/>
    <property type="match status" value="1"/>
</dbReference>
<comment type="catalytic activity">
    <reaction evidence="5">
        <text>Co-precorrin-5B + S-adenosyl-L-methionine = Co-precorrin-6A + S-adenosyl-L-homocysteine</text>
        <dbReference type="Rhea" id="RHEA:26285"/>
        <dbReference type="ChEBI" id="CHEBI:57856"/>
        <dbReference type="ChEBI" id="CHEBI:59789"/>
        <dbReference type="ChEBI" id="CHEBI:60063"/>
        <dbReference type="ChEBI" id="CHEBI:60064"/>
        <dbReference type="EC" id="2.1.1.195"/>
    </reaction>
</comment>
<dbReference type="UniPathway" id="UPA00148">
    <property type="reaction ID" value="UER00227"/>
</dbReference>
<dbReference type="PANTHER" id="PTHR35863:SF1">
    <property type="entry name" value="COBALT-PRECORRIN-5B C(1)-METHYLTRANSFERASE"/>
    <property type="match status" value="1"/>
</dbReference>
<dbReference type="AlphaFoldDB" id="A0A1C6K6K7"/>
<evidence type="ECO:0000256" key="1">
    <source>
        <dbReference type="ARBA" id="ARBA00022573"/>
    </source>
</evidence>
<name>A0A1C6K6K7_9FIRM</name>
<keyword evidence="2 5" id="KW-0489">Methyltransferase</keyword>
<evidence type="ECO:0000313" key="6">
    <source>
        <dbReference type="EMBL" id="SCJ89883.1"/>
    </source>
</evidence>
<organism evidence="6">
    <name type="scientific">uncultured Anaerotruncus sp</name>
    <dbReference type="NCBI Taxonomy" id="905011"/>
    <lineage>
        <taxon>Bacteria</taxon>
        <taxon>Bacillati</taxon>
        <taxon>Bacillota</taxon>
        <taxon>Clostridia</taxon>
        <taxon>Eubacteriales</taxon>
        <taxon>Oscillospiraceae</taxon>
        <taxon>Anaerotruncus</taxon>
        <taxon>environmental samples</taxon>
    </lineage>
</organism>
<comment type="function">
    <text evidence="5">Catalyzes the methylation of C-1 in cobalt-precorrin-5B to form cobalt-precorrin-6A.</text>
</comment>
<comment type="similarity">
    <text evidence="5">Belongs to the CbiD family.</text>
</comment>
<dbReference type="HAMAP" id="MF_00787">
    <property type="entry name" value="CbiD"/>
    <property type="match status" value="1"/>
</dbReference>
<comment type="pathway">
    <text evidence="5">Cofactor biosynthesis; adenosylcobalamin biosynthesis; cob(II)yrinate a,c-diamide from sirohydrochlorin (anaerobic route): step 6/10.</text>
</comment>
<keyword evidence="3 5" id="KW-0808">Transferase</keyword>